<accession>A0A6C0KR77</accession>
<name>A0A6C0KR77_9ZZZZ</name>
<dbReference type="EMBL" id="MN740962">
    <property type="protein sequence ID" value="QHU20119.1"/>
    <property type="molecule type" value="Genomic_DNA"/>
</dbReference>
<dbReference type="AlphaFoldDB" id="A0A6C0KR77"/>
<sequence>METITLTFGDCAENHRGMQKIGKEGSEGLSLLELEEIQQWFISQGKQCDMINLIHSLPDDIKEKAEPAFLLVVKDGCGALTDKDALQKEQMSLTRDSKAFMYGRVVNKKARHNLCFSDFDQEAQYDQGKGTVVSFDKLPKLRNVRTILGLIGGRKLDGLQCEANYYYNIKKTYIGFHGDTERKIVVAIRLGADFPIHFQWFRDTLPVGDMFTRVLGDGDVYFMSEKAVGFDWKTKKKLTLRHAAGPENIVKTW</sequence>
<reference evidence="1" key="1">
    <citation type="journal article" date="2020" name="Nature">
        <title>Giant virus diversity and host interactions through global metagenomics.</title>
        <authorList>
            <person name="Schulz F."/>
            <person name="Roux S."/>
            <person name="Paez-Espino D."/>
            <person name="Jungbluth S."/>
            <person name="Walsh D.A."/>
            <person name="Denef V.J."/>
            <person name="McMahon K.D."/>
            <person name="Konstantinidis K.T."/>
            <person name="Eloe-Fadrosh E.A."/>
            <person name="Kyrpides N.C."/>
            <person name="Woyke T."/>
        </authorList>
    </citation>
    <scope>NUCLEOTIDE SEQUENCE</scope>
    <source>
        <strain evidence="1">GVMAG-S-3300013014-136</strain>
    </source>
</reference>
<evidence type="ECO:0008006" key="2">
    <source>
        <dbReference type="Google" id="ProtNLM"/>
    </source>
</evidence>
<proteinExistence type="predicted"/>
<organism evidence="1">
    <name type="scientific">viral metagenome</name>
    <dbReference type="NCBI Taxonomy" id="1070528"/>
    <lineage>
        <taxon>unclassified sequences</taxon>
        <taxon>metagenomes</taxon>
        <taxon>organismal metagenomes</taxon>
    </lineage>
</organism>
<evidence type="ECO:0000313" key="1">
    <source>
        <dbReference type="EMBL" id="QHU20119.1"/>
    </source>
</evidence>
<protein>
    <recommendedName>
        <fullName evidence="2">Alpha-ketoglutarate-dependent dioxygenase AlkB-like domain-containing protein</fullName>
    </recommendedName>
</protein>